<dbReference type="AlphaFoldDB" id="W5IJ10"/>
<keyword evidence="6" id="KW-0902">Two-component regulatory system</keyword>
<keyword evidence="9" id="KW-0812">Transmembrane</keyword>
<dbReference type="InterPro" id="IPR050351">
    <property type="entry name" value="BphY/WalK/GraS-like"/>
</dbReference>
<evidence type="ECO:0000256" key="1">
    <source>
        <dbReference type="ARBA" id="ARBA00000085"/>
    </source>
</evidence>
<evidence type="ECO:0000259" key="10">
    <source>
        <dbReference type="PROSITE" id="PS50109"/>
    </source>
</evidence>
<dbReference type="PANTHER" id="PTHR45453">
    <property type="entry name" value="PHOSPHATE REGULON SENSOR PROTEIN PHOR"/>
    <property type="match status" value="1"/>
</dbReference>
<dbReference type="HOGENOM" id="CLU_000445_89_2_11"/>
<comment type="caution">
    <text evidence="11">The sequence shown here is derived from an EMBL/GenBank/DDBJ whole genome shotgun (WGS) entry which is preliminary data.</text>
</comment>
<keyword evidence="12" id="KW-1185">Reference proteome</keyword>
<dbReference type="CDD" id="cd00075">
    <property type="entry name" value="HATPase"/>
    <property type="match status" value="1"/>
</dbReference>
<evidence type="ECO:0000256" key="5">
    <source>
        <dbReference type="ARBA" id="ARBA00022777"/>
    </source>
</evidence>
<dbReference type="PRINTS" id="PR00344">
    <property type="entry name" value="BCTRLSENSOR"/>
</dbReference>
<dbReference type="PANTHER" id="PTHR45453:SF1">
    <property type="entry name" value="PHOSPHATE REGULON SENSOR PROTEIN PHOR"/>
    <property type="match status" value="1"/>
</dbReference>
<feature type="compositionally biased region" description="Acidic residues" evidence="8">
    <location>
        <begin position="76"/>
        <end position="99"/>
    </location>
</feature>
<dbReference type="Gene3D" id="3.30.565.10">
    <property type="entry name" value="Histidine kinase-like ATPase, C-terminal domain"/>
    <property type="match status" value="1"/>
</dbReference>
<evidence type="ECO:0000256" key="3">
    <source>
        <dbReference type="ARBA" id="ARBA00022553"/>
    </source>
</evidence>
<dbReference type="eggNOG" id="COG5002">
    <property type="taxonomic scope" value="Bacteria"/>
</dbReference>
<keyword evidence="3" id="KW-0597">Phosphoprotein</keyword>
<evidence type="ECO:0000256" key="9">
    <source>
        <dbReference type="SAM" id="Phobius"/>
    </source>
</evidence>
<dbReference type="Proteomes" id="UP000005777">
    <property type="component" value="Unassembled WGS sequence"/>
</dbReference>
<dbReference type="SMART" id="SM00387">
    <property type="entry name" value="HATPase_c"/>
    <property type="match status" value="1"/>
</dbReference>
<evidence type="ECO:0000256" key="2">
    <source>
        <dbReference type="ARBA" id="ARBA00012438"/>
    </source>
</evidence>
<dbReference type="SUPFAM" id="SSF55874">
    <property type="entry name" value="ATPase domain of HSP90 chaperone/DNA topoisomerase II/histidine kinase"/>
    <property type="match status" value="1"/>
</dbReference>
<dbReference type="GO" id="GO:0016036">
    <property type="term" value="P:cellular response to phosphate starvation"/>
    <property type="evidence" value="ECO:0007669"/>
    <property type="project" value="TreeGrafter"/>
</dbReference>
<evidence type="ECO:0000256" key="7">
    <source>
        <dbReference type="ARBA" id="ARBA00039401"/>
    </source>
</evidence>
<dbReference type="InterPro" id="IPR003594">
    <property type="entry name" value="HATPase_dom"/>
</dbReference>
<dbReference type="GO" id="GO:0005886">
    <property type="term" value="C:plasma membrane"/>
    <property type="evidence" value="ECO:0007669"/>
    <property type="project" value="TreeGrafter"/>
</dbReference>
<keyword evidence="5" id="KW-0418">Kinase</keyword>
<sequence length="469" mass="51954">MQFDGVALAVLAIIVVMAVIALGAIIVGLFRLISPLFESSKKSRQTAADEVENWFFRLRYAFRHKKGRTGHRAWDEDKDEDDDDEDDNDNEDRDDEDLDSSSIRILSTINSATIVVDKEDEIVRASPAVYELGLASNDSISNQQVLDAVHRSRISGEKESFDLVTMTPSNMAVSEAVSGQGAPGHDDSDSVSSQQNDEDREMQLVSRRNWLTITVRAISDSLVLVLVQDNSEQRRFAQLRDDFVTNISRQLLIPTQALSQLGHDLEESLKAGNVTRQTLLSDSQTVALETRHLNHLVADLILLMKAQQTIKPSERNRLRVMDLVRNVGAACKNLAQNRNIKVLIQGDESLEINADRDQVEAAITKLVENAILYSPLNSTVVLSASRAKNKDLALIRVIDHGKGISREDQKRIFERFYRGSNQAEETSDGVGLGLAIAKHVALTHHGSIGVWSMPGQGSTFSFYLPLATA</sequence>
<dbReference type="InterPro" id="IPR036890">
    <property type="entry name" value="HATPase_C_sf"/>
</dbReference>
<name>W5IJ10_SCAIO</name>
<gene>
    <name evidence="11" type="ORF">HMPREF9020_00494</name>
</gene>
<protein>
    <recommendedName>
        <fullName evidence="7">Sensor-like histidine kinase SenX3</fullName>
        <ecNumber evidence="2">2.7.13.3</ecNumber>
    </recommendedName>
</protein>
<dbReference type="InterPro" id="IPR004358">
    <property type="entry name" value="Sig_transdc_His_kin-like_C"/>
</dbReference>
<dbReference type="EMBL" id="ADCX01000003">
    <property type="protein sequence ID" value="EFG26865.2"/>
    <property type="molecule type" value="Genomic_DNA"/>
</dbReference>
<feature type="transmembrane region" description="Helical" evidence="9">
    <location>
        <begin position="6"/>
        <end position="33"/>
    </location>
</feature>
<evidence type="ECO:0000256" key="4">
    <source>
        <dbReference type="ARBA" id="ARBA00022679"/>
    </source>
</evidence>
<proteinExistence type="predicted"/>
<evidence type="ECO:0000256" key="6">
    <source>
        <dbReference type="ARBA" id="ARBA00023012"/>
    </source>
</evidence>
<dbReference type="FunFam" id="3.30.565.10:FF:000006">
    <property type="entry name" value="Sensor histidine kinase WalK"/>
    <property type="match status" value="1"/>
</dbReference>
<feature type="region of interest" description="Disordered" evidence="8">
    <location>
        <begin position="175"/>
        <end position="201"/>
    </location>
</feature>
<dbReference type="Pfam" id="PF02518">
    <property type="entry name" value="HATPase_c"/>
    <property type="match status" value="1"/>
</dbReference>
<evidence type="ECO:0000313" key="12">
    <source>
        <dbReference type="Proteomes" id="UP000005777"/>
    </source>
</evidence>
<evidence type="ECO:0000256" key="8">
    <source>
        <dbReference type="SAM" id="MobiDB-lite"/>
    </source>
</evidence>
<dbReference type="EC" id="2.7.13.3" evidence="2"/>
<reference evidence="11 12" key="1">
    <citation type="submission" date="2012-01" db="EMBL/GenBank/DDBJ databases">
        <title>The Genome Sequence of Scardovia inopinata F0304.</title>
        <authorList>
            <consortium name="The Broad Institute Genome Sequencing Platform"/>
            <person name="Earl A."/>
            <person name="Ward D."/>
            <person name="Feldgarden M."/>
            <person name="Gevers D."/>
            <person name="Izard J."/>
            <person name="Baranova O.V."/>
            <person name="Blanton J.M."/>
            <person name="Tanner A.C."/>
            <person name="Dewhirst F.E."/>
            <person name="Young S.K."/>
            <person name="Zeng Q."/>
            <person name="Gargeya S."/>
            <person name="Fitzgerald M."/>
            <person name="Haas B."/>
            <person name="Abouelleil A."/>
            <person name="Alvarado L."/>
            <person name="Arachchi H.M."/>
            <person name="Berlin A."/>
            <person name="Chapman S.B."/>
            <person name="Gearin G."/>
            <person name="Goldberg J."/>
            <person name="Griggs A."/>
            <person name="Gujja S."/>
            <person name="Hansen M."/>
            <person name="Heiman D."/>
            <person name="Howarth C."/>
            <person name="Larimer J."/>
            <person name="Lui A."/>
            <person name="MacDonald P.J."/>
            <person name="McCowen C."/>
            <person name="Montmayeur A."/>
            <person name="Murphy C."/>
            <person name="Neiman D."/>
            <person name="Pearson M."/>
            <person name="Priest M."/>
            <person name="Roberts A."/>
            <person name="Saif S."/>
            <person name="Shea T."/>
            <person name="Sisk P."/>
            <person name="Stolte C."/>
            <person name="Sykes S."/>
            <person name="Wortman J."/>
            <person name="Nusbaum C."/>
            <person name="Birren B."/>
        </authorList>
    </citation>
    <scope>NUCLEOTIDE SEQUENCE [LARGE SCALE GENOMIC DNA]</scope>
    <source>
        <strain evidence="11 12">F0304</strain>
    </source>
</reference>
<feature type="region of interest" description="Disordered" evidence="8">
    <location>
        <begin position="71"/>
        <end position="99"/>
    </location>
</feature>
<accession>W5IJ10</accession>
<evidence type="ECO:0000313" key="11">
    <source>
        <dbReference type="EMBL" id="EFG26865.2"/>
    </source>
</evidence>
<feature type="domain" description="Histidine kinase" evidence="10">
    <location>
        <begin position="246"/>
        <end position="468"/>
    </location>
</feature>
<organism evidence="11 12">
    <name type="scientific">Scardovia inopinata F0304</name>
    <dbReference type="NCBI Taxonomy" id="641146"/>
    <lineage>
        <taxon>Bacteria</taxon>
        <taxon>Bacillati</taxon>
        <taxon>Actinomycetota</taxon>
        <taxon>Actinomycetes</taxon>
        <taxon>Bifidobacteriales</taxon>
        <taxon>Bifidobacteriaceae</taxon>
        <taxon>Scardovia</taxon>
    </lineage>
</organism>
<dbReference type="PROSITE" id="PS50109">
    <property type="entry name" value="HIS_KIN"/>
    <property type="match status" value="1"/>
</dbReference>
<dbReference type="GO" id="GO:0000155">
    <property type="term" value="F:phosphorelay sensor kinase activity"/>
    <property type="evidence" value="ECO:0007669"/>
    <property type="project" value="TreeGrafter"/>
</dbReference>
<dbReference type="InterPro" id="IPR005467">
    <property type="entry name" value="His_kinase_dom"/>
</dbReference>
<keyword evidence="4" id="KW-0808">Transferase</keyword>
<keyword evidence="9" id="KW-1133">Transmembrane helix</keyword>
<keyword evidence="9" id="KW-0472">Membrane</keyword>
<comment type="catalytic activity">
    <reaction evidence="1">
        <text>ATP + protein L-histidine = ADP + protein N-phospho-L-histidine.</text>
        <dbReference type="EC" id="2.7.13.3"/>
    </reaction>
</comment>
<dbReference type="GO" id="GO:0004721">
    <property type="term" value="F:phosphoprotein phosphatase activity"/>
    <property type="evidence" value="ECO:0007669"/>
    <property type="project" value="TreeGrafter"/>
</dbReference>
<dbReference type="RefSeq" id="WP_040590496.1">
    <property type="nucleotide sequence ID" value="NZ_GG770225.1"/>
</dbReference>